<gene>
    <name evidence="8" type="ORF">RND81_01G067500</name>
</gene>
<comment type="caution">
    <text evidence="8">The sequence shown here is derived from an EMBL/GenBank/DDBJ whole genome shotgun (WGS) entry which is preliminary data.</text>
</comment>
<dbReference type="Gene3D" id="1.10.720.30">
    <property type="entry name" value="SAP domain"/>
    <property type="match status" value="1"/>
</dbReference>
<accession>A0AAW1NCL2</accession>
<dbReference type="PROSITE" id="PS50800">
    <property type="entry name" value="SAP"/>
    <property type="match status" value="1"/>
</dbReference>
<feature type="domain" description="SAP" evidence="7">
    <location>
        <begin position="97"/>
        <end position="131"/>
    </location>
</feature>
<feature type="region of interest" description="Disordered" evidence="5">
    <location>
        <begin position="377"/>
        <end position="415"/>
    </location>
</feature>
<feature type="compositionally biased region" description="Basic and acidic residues" evidence="5">
    <location>
        <begin position="12"/>
        <end position="23"/>
    </location>
</feature>
<dbReference type="GO" id="GO:0008270">
    <property type="term" value="F:zinc ion binding"/>
    <property type="evidence" value="ECO:0007669"/>
    <property type="project" value="UniProtKB-KW"/>
</dbReference>
<dbReference type="PROSITE" id="PS50103">
    <property type="entry name" value="ZF_C3H1"/>
    <property type="match status" value="1"/>
</dbReference>
<name>A0AAW1NCL2_SAPOF</name>
<evidence type="ECO:0000259" key="6">
    <source>
        <dbReference type="PROSITE" id="PS50103"/>
    </source>
</evidence>
<reference evidence="8" key="1">
    <citation type="submission" date="2024-03" db="EMBL/GenBank/DDBJ databases">
        <title>WGS assembly of Saponaria officinalis var. Norfolk2.</title>
        <authorList>
            <person name="Jenkins J."/>
            <person name="Shu S."/>
            <person name="Grimwood J."/>
            <person name="Barry K."/>
            <person name="Goodstein D."/>
            <person name="Schmutz J."/>
            <person name="Leebens-Mack J."/>
            <person name="Osbourn A."/>
        </authorList>
    </citation>
    <scope>NUCLEOTIDE SEQUENCE [LARGE SCALE GENOMIC DNA]</scope>
    <source>
        <strain evidence="8">JIC</strain>
    </source>
</reference>
<dbReference type="Pfam" id="PF24766">
    <property type="entry name" value="DUF7699"/>
    <property type="match status" value="1"/>
</dbReference>
<evidence type="ECO:0000256" key="2">
    <source>
        <dbReference type="ARBA" id="ARBA00022771"/>
    </source>
</evidence>
<proteinExistence type="predicted"/>
<evidence type="ECO:0000256" key="4">
    <source>
        <dbReference type="PROSITE-ProRule" id="PRU00723"/>
    </source>
</evidence>
<dbReference type="InterPro" id="IPR003034">
    <property type="entry name" value="SAP_dom"/>
</dbReference>
<evidence type="ECO:0000256" key="1">
    <source>
        <dbReference type="ARBA" id="ARBA00022723"/>
    </source>
</evidence>
<keyword evidence="1 4" id="KW-0479">Metal-binding</keyword>
<feature type="compositionally biased region" description="Polar residues" evidence="5">
    <location>
        <begin position="378"/>
        <end position="402"/>
    </location>
</feature>
<feature type="zinc finger region" description="C3H1-type" evidence="4">
    <location>
        <begin position="418"/>
        <end position="445"/>
    </location>
</feature>
<dbReference type="SMART" id="SM00513">
    <property type="entry name" value="SAP"/>
    <property type="match status" value="1"/>
</dbReference>
<keyword evidence="3 4" id="KW-0862">Zinc</keyword>
<feature type="domain" description="C3H1-type" evidence="6">
    <location>
        <begin position="418"/>
        <end position="445"/>
    </location>
</feature>
<evidence type="ECO:0000256" key="5">
    <source>
        <dbReference type="SAM" id="MobiDB-lite"/>
    </source>
</evidence>
<keyword evidence="9" id="KW-1185">Reference proteome</keyword>
<dbReference type="SUPFAM" id="SSF68906">
    <property type="entry name" value="SAP domain"/>
    <property type="match status" value="1"/>
</dbReference>
<dbReference type="Pfam" id="PF18044">
    <property type="entry name" value="zf-CCCH_4"/>
    <property type="match status" value="1"/>
</dbReference>
<evidence type="ECO:0000259" key="7">
    <source>
        <dbReference type="PROSITE" id="PS50800"/>
    </source>
</evidence>
<dbReference type="SUPFAM" id="SSF90229">
    <property type="entry name" value="CCCH zinc finger"/>
    <property type="match status" value="1"/>
</dbReference>
<evidence type="ECO:0000256" key="3">
    <source>
        <dbReference type="ARBA" id="ARBA00022833"/>
    </source>
</evidence>
<keyword evidence="2 4" id="KW-0863">Zinc-finger</keyword>
<sequence length="449" mass="51539">MSKSHVNCINEEENHSEFEHFTEEEFNSDDSEEDPSFTDELVAAQFKFSKLSINNKSNLRKGEEGEVDDEGLILQKLNKEDALIFEQVQRLIDCGQVEKLKVDQCKVYLRKHGLRLAGKKDILIQRIKEHIEILKGGGEEKYPPSSFVLNCKGDACLGDVVMFEQTVYEGYSIVSRSATGPPCGKRTIAGRIVNESYGAAKQQHTFTVEVLWSKGQNPLSPLHPLLIKGRNLYKLDTRRQKWEDEAERQRVLNEKHSRGTVARLNRESRIQEKMAKKSLKGVRRVDSKNKANPCHKKDSKPATDQRSLLHYEKQVQSKVPVDWKVIANSAISRHPSSQFDKPDAPASRLHQEPRLYYRPPQNSYLTHGYQRHVEYEGNSRQPVSRPSSYQGVNSALSNSLTERNPHRTVVTGPQQKPIQRQQLCRYYPQGRCHYGNQCKFLHESNRNCC</sequence>
<dbReference type="InterPro" id="IPR041367">
    <property type="entry name" value="Znf-CCCH_4"/>
</dbReference>
<feature type="region of interest" description="Disordered" evidence="5">
    <location>
        <begin position="267"/>
        <end position="306"/>
    </location>
</feature>
<feature type="compositionally biased region" description="Acidic residues" evidence="5">
    <location>
        <begin position="24"/>
        <end position="36"/>
    </location>
</feature>
<dbReference type="AlphaFoldDB" id="A0AAW1NCL2"/>
<dbReference type="InterPro" id="IPR000571">
    <property type="entry name" value="Znf_CCCH"/>
</dbReference>
<dbReference type="Pfam" id="PF02037">
    <property type="entry name" value="SAP"/>
    <property type="match status" value="1"/>
</dbReference>
<dbReference type="Proteomes" id="UP001443914">
    <property type="component" value="Unassembled WGS sequence"/>
</dbReference>
<dbReference type="InterPro" id="IPR056116">
    <property type="entry name" value="DUF7699"/>
</dbReference>
<dbReference type="PANTHER" id="PTHR35323">
    <property type="entry name" value="SAP DOMAIN-CONTAINING PROTEIN"/>
    <property type="match status" value="1"/>
</dbReference>
<dbReference type="InterPro" id="IPR036361">
    <property type="entry name" value="SAP_dom_sf"/>
</dbReference>
<protein>
    <submittedName>
        <fullName evidence="8">Uncharacterized protein</fullName>
    </submittedName>
</protein>
<organism evidence="8 9">
    <name type="scientific">Saponaria officinalis</name>
    <name type="common">Common soapwort</name>
    <name type="synonym">Lychnis saponaria</name>
    <dbReference type="NCBI Taxonomy" id="3572"/>
    <lineage>
        <taxon>Eukaryota</taxon>
        <taxon>Viridiplantae</taxon>
        <taxon>Streptophyta</taxon>
        <taxon>Embryophyta</taxon>
        <taxon>Tracheophyta</taxon>
        <taxon>Spermatophyta</taxon>
        <taxon>Magnoliopsida</taxon>
        <taxon>eudicotyledons</taxon>
        <taxon>Gunneridae</taxon>
        <taxon>Pentapetalae</taxon>
        <taxon>Caryophyllales</taxon>
        <taxon>Caryophyllaceae</taxon>
        <taxon>Caryophylleae</taxon>
        <taxon>Saponaria</taxon>
    </lineage>
</organism>
<evidence type="ECO:0000313" key="9">
    <source>
        <dbReference type="Proteomes" id="UP001443914"/>
    </source>
</evidence>
<dbReference type="InterPro" id="IPR036855">
    <property type="entry name" value="Znf_CCCH_sf"/>
</dbReference>
<dbReference type="PANTHER" id="PTHR35323:SF5">
    <property type="entry name" value="ZINC FINGER CCCH DOMAIN-CONTAINING PROTEIN 62"/>
    <property type="match status" value="1"/>
</dbReference>
<dbReference type="Gene3D" id="2.30.30.1190">
    <property type="match status" value="1"/>
</dbReference>
<feature type="compositionally biased region" description="Basic and acidic residues" evidence="5">
    <location>
        <begin position="283"/>
        <end position="306"/>
    </location>
</feature>
<evidence type="ECO:0000313" key="8">
    <source>
        <dbReference type="EMBL" id="KAK9756019.1"/>
    </source>
</evidence>
<feature type="region of interest" description="Disordered" evidence="5">
    <location>
        <begin position="1"/>
        <end position="36"/>
    </location>
</feature>
<dbReference type="EMBL" id="JBDFQZ010000001">
    <property type="protein sequence ID" value="KAK9756019.1"/>
    <property type="molecule type" value="Genomic_DNA"/>
</dbReference>
<feature type="region of interest" description="Disordered" evidence="5">
    <location>
        <begin position="334"/>
        <end position="353"/>
    </location>
</feature>